<comment type="subcellular location">
    <subcellularLocation>
        <location evidence="1">Endomembrane system</location>
        <topology evidence="1">Multi-pass membrane protein</topology>
    </subcellularLocation>
    <subcellularLocation>
        <location evidence="5">Endoplasmic reticulum membrane</location>
    </subcellularLocation>
</comment>
<evidence type="ECO:0000313" key="8">
    <source>
        <dbReference type="EMBL" id="OAA57856.1"/>
    </source>
</evidence>
<evidence type="ECO:0000256" key="5">
    <source>
        <dbReference type="RuleBase" id="RU367081"/>
    </source>
</evidence>
<feature type="transmembrane region" description="Helical" evidence="5">
    <location>
        <begin position="244"/>
        <end position="262"/>
    </location>
</feature>
<name>A0A167QQM3_9HYPO</name>
<evidence type="ECO:0000259" key="7">
    <source>
        <dbReference type="Pfam" id="PF02544"/>
    </source>
</evidence>
<comment type="caution">
    <text evidence="8">The sequence shown here is derived from an EMBL/GenBank/DDBJ whole genome shotgun (WGS) entry which is preliminary data.</text>
</comment>
<dbReference type="AlphaFoldDB" id="A0A167QQM3"/>
<dbReference type="Proteomes" id="UP000076874">
    <property type="component" value="Unassembled WGS sequence"/>
</dbReference>
<feature type="transmembrane region" description="Helical" evidence="5">
    <location>
        <begin position="200"/>
        <end position="224"/>
    </location>
</feature>
<keyword evidence="5" id="KW-0256">Endoplasmic reticulum</keyword>
<sequence length="359" mass="38808">MVRMLPLAALPSALERAAAHVSPAQCCQGVFVLLAAGVLAVNALPAGTRERLLDYGARETGAAADATPKKRTKPATGSLERVVAAVAARTQVPHAWFASFYAVYLLCAFAWAVQWWGWQPAEGKIGADTHNVLAWIATKQQQRETDGAEAGPAGGAPGDVVTLVQVYAACGLEALQAARRLYEHAAVLRPSQSKMNAAHWIMGLVFYVCMSVAVWVEGAGAIVATKQAAYSAFLPSVAPMHQTAVWAKVGLGALLFLLASLAQHRCHAHLASLKKYTLPDDRLFRYVVCPHYTCEILLYLSLSVVAAPTGHLFNRTLLSSVFFVVPCLGVTADRTKQWYMDRFGAEQVASKWKMLPFLF</sequence>
<feature type="transmembrane region" description="Helical" evidence="5">
    <location>
        <begin position="312"/>
        <end position="332"/>
    </location>
</feature>
<evidence type="ECO:0000256" key="4">
    <source>
        <dbReference type="ARBA" id="ARBA00023136"/>
    </source>
</evidence>
<feature type="domain" description="3-oxo-5-alpha-steroid 4-dehydrogenase C-terminal" evidence="7">
    <location>
        <begin position="236"/>
        <end position="359"/>
    </location>
</feature>
<dbReference type="EC" id="1.3.1.94" evidence="5"/>
<accession>A0A167QQM3</accession>
<dbReference type="EMBL" id="AZHD01000013">
    <property type="protein sequence ID" value="OAA57856.1"/>
    <property type="molecule type" value="Genomic_DNA"/>
</dbReference>
<dbReference type="GO" id="GO:0102389">
    <property type="term" value="F:polyprenol reductase activity"/>
    <property type="evidence" value="ECO:0007669"/>
    <property type="project" value="UniProtKB-UniRule"/>
</dbReference>
<gene>
    <name evidence="8" type="ORF">SPI_06741</name>
</gene>
<dbReference type="GO" id="GO:0160198">
    <property type="term" value="F:polyprenal reductase activity"/>
    <property type="evidence" value="ECO:0007669"/>
    <property type="project" value="UniProtKB-EC"/>
</dbReference>
<keyword evidence="4 5" id="KW-0472">Membrane</keyword>
<dbReference type="GO" id="GO:0005789">
    <property type="term" value="C:endoplasmic reticulum membrane"/>
    <property type="evidence" value="ECO:0007669"/>
    <property type="project" value="UniProtKB-SubCell"/>
</dbReference>
<comment type="pathway">
    <text evidence="5">Protein modification; protein glycosylation.</text>
</comment>
<dbReference type="InterPro" id="IPR001104">
    <property type="entry name" value="3-oxo-5_a-steroid_4-DH_C"/>
</dbReference>
<dbReference type="GO" id="GO:0016095">
    <property type="term" value="P:polyprenol catabolic process"/>
    <property type="evidence" value="ECO:0007669"/>
    <property type="project" value="UniProtKB-UniRule"/>
</dbReference>
<comment type="similarity">
    <text evidence="5">Belongs to the steroid 5-alpha reductase family. Polyprenal reductase subfamily.</text>
</comment>
<comment type="function">
    <text evidence="5">Plays a key role in early steps of protein N-linked glycosylation by being involved in the conversion of polyprenol into dolichol. Acts as a polyprenal reductase that mediates the reduction of polyprenal into dolichal in a NADP-dependent mechanism. Dolichols are required for the synthesis of dolichol-linked monosaccharides and the oligosaccharide precursor used for N-glycosylation.</text>
</comment>
<dbReference type="PANTHER" id="PTHR14624">
    <property type="entry name" value="DFG10 PROTEIN"/>
    <property type="match status" value="1"/>
</dbReference>
<dbReference type="PANTHER" id="PTHR14624:SF0">
    <property type="entry name" value="POLYPRENOL REDUCTASE"/>
    <property type="match status" value="1"/>
</dbReference>
<protein>
    <recommendedName>
        <fullName evidence="5">Polyprenal reductase</fullName>
        <ecNumber evidence="5">1.3.1.94</ecNumber>
    </recommendedName>
</protein>
<dbReference type="UniPathway" id="UPA00378"/>
<keyword evidence="5" id="KW-0521">NADP</keyword>
<dbReference type="GO" id="GO:0006488">
    <property type="term" value="P:dolichol-linked oligosaccharide biosynthetic process"/>
    <property type="evidence" value="ECO:0007669"/>
    <property type="project" value="UniProtKB-UniRule"/>
</dbReference>
<evidence type="ECO:0000256" key="2">
    <source>
        <dbReference type="ARBA" id="ARBA00022692"/>
    </source>
</evidence>
<evidence type="ECO:0000313" key="9">
    <source>
        <dbReference type="Proteomes" id="UP000076874"/>
    </source>
</evidence>
<comment type="catalytic activity">
    <reaction evidence="5">
        <text>a di-trans,poly-cis-dolichal + NADP(+) = a di-trans,poly-cis-polyprenal + NADPH + H(+)</text>
        <dbReference type="Rhea" id="RHEA:80727"/>
        <dbReference type="Rhea" id="RHEA-COMP:19536"/>
        <dbReference type="Rhea" id="RHEA-COMP:19537"/>
        <dbReference type="ChEBI" id="CHEBI:15378"/>
        <dbReference type="ChEBI" id="CHEBI:57783"/>
        <dbReference type="ChEBI" id="CHEBI:58349"/>
        <dbReference type="ChEBI" id="CHEBI:231623"/>
        <dbReference type="ChEBI" id="CHEBI:231637"/>
        <dbReference type="EC" id="1.3.1.94"/>
    </reaction>
    <physiologicalReaction direction="right-to-left" evidence="5">
        <dbReference type="Rhea" id="RHEA:80729"/>
    </physiologicalReaction>
</comment>
<dbReference type="OrthoDB" id="541710at2759"/>
<dbReference type="STRING" id="1081102.A0A167QQM3"/>
<feature type="signal peptide" evidence="6">
    <location>
        <begin position="1"/>
        <end position="19"/>
    </location>
</feature>
<reference evidence="8 9" key="1">
    <citation type="journal article" date="2016" name="Genome Biol. Evol.">
        <title>Divergent and convergent evolution of fungal pathogenicity.</title>
        <authorList>
            <person name="Shang Y."/>
            <person name="Xiao G."/>
            <person name="Zheng P."/>
            <person name="Cen K."/>
            <person name="Zhan S."/>
            <person name="Wang C."/>
        </authorList>
    </citation>
    <scope>NUCLEOTIDE SEQUENCE [LARGE SCALE GENOMIC DNA]</scope>
    <source>
        <strain evidence="8 9">RCEF 264</strain>
    </source>
</reference>
<evidence type="ECO:0000256" key="3">
    <source>
        <dbReference type="ARBA" id="ARBA00022989"/>
    </source>
</evidence>
<dbReference type="PROSITE" id="PS50244">
    <property type="entry name" value="S5A_REDUCTASE"/>
    <property type="match status" value="1"/>
</dbReference>
<proteinExistence type="inferred from homology"/>
<keyword evidence="3 5" id="KW-1133">Transmembrane helix</keyword>
<keyword evidence="2 5" id="KW-0812">Transmembrane</keyword>
<dbReference type="Pfam" id="PF02544">
    <property type="entry name" value="Steroid_dh"/>
    <property type="match status" value="1"/>
</dbReference>
<evidence type="ECO:0000256" key="6">
    <source>
        <dbReference type="SAM" id="SignalP"/>
    </source>
</evidence>
<keyword evidence="9" id="KW-1185">Reference proteome</keyword>
<keyword evidence="6" id="KW-0732">Signal</keyword>
<feature type="chain" id="PRO_5007891648" description="Polyprenal reductase" evidence="6">
    <location>
        <begin position="20"/>
        <end position="359"/>
    </location>
</feature>
<keyword evidence="5" id="KW-0560">Oxidoreductase</keyword>
<organism evidence="8 9">
    <name type="scientific">Niveomyces insectorum RCEF 264</name>
    <dbReference type="NCBI Taxonomy" id="1081102"/>
    <lineage>
        <taxon>Eukaryota</taxon>
        <taxon>Fungi</taxon>
        <taxon>Dikarya</taxon>
        <taxon>Ascomycota</taxon>
        <taxon>Pezizomycotina</taxon>
        <taxon>Sordariomycetes</taxon>
        <taxon>Hypocreomycetidae</taxon>
        <taxon>Hypocreales</taxon>
        <taxon>Cordycipitaceae</taxon>
        <taxon>Niveomyces</taxon>
    </lineage>
</organism>
<dbReference type="InterPro" id="IPR039698">
    <property type="entry name" value="Dfg10/SRD5A3"/>
</dbReference>
<evidence type="ECO:0000256" key="1">
    <source>
        <dbReference type="ARBA" id="ARBA00004127"/>
    </source>
</evidence>
<dbReference type="GO" id="GO:0003865">
    <property type="term" value="F:3-oxo-5-alpha-steroid 4-dehydrogenase activity"/>
    <property type="evidence" value="ECO:0007669"/>
    <property type="project" value="TreeGrafter"/>
</dbReference>
<feature type="transmembrane region" description="Helical" evidence="5">
    <location>
        <begin position="283"/>
        <end position="306"/>
    </location>
</feature>